<proteinExistence type="predicted"/>
<dbReference type="PANTHER" id="PTHR28052:SF1">
    <property type="entry name" value="UPF0545 PROTEIN C22ORF39"/>
    <property type="match status" value="1"/>
</dbReference>
<reference evidence="2" key="1">
    <citation type="journal article" date="2020" name="Fungal Divers.">
        <title>Resolving the Mortierellaceae phylogeny through synthesis of multi-gene phylogenetics and phylogenomics.</title>
        <authorList>
            <person name="Vandepol N."/>
            <person name="Liber J."/>
            <person name="Desiro A."/>
            <person name="Na H."/>
            <person name="Kennedy M."/>
            <person name="Barry K."/>
            <person name="Grigoriev I.V."/>
            <person name="Miller A.N."/>
            <person name="O'Donnell K."/>
            <person name="Stajich J.E."/>
            <person name="Bonito G."/>
        </authorList>
    </citation>
    <scope>NUCLEOTIDE SEQUENCE</scope>
    <source>
        <strain evidence="2">NVP1</strain>
    </source>
</reference>
<comment type="caution">
    <text evidence="2">The sequence shown here is derived from an EMBL/GenBank/DDBJ whole genome shotgun (WGS) entry which is preliminary data.</text>
</comment>
<dbReference type="AlphaFoldDB" id="A0A9P5SF73"/>
<gene>
    <name evidence="2" type="ORF">BG006_000261</name>
</gene>
<name>A0A9P5SF73_9FUNG</name>
<protein>
    <submittedName>
        <fullName evidence="2">Uncharacterized protein</fullName>
    </submittedName>
</protein>
<sequence>MGWFSRSSSSSSSSSSTTVEAAPKAEATQHTTASTSTSSEIPTSTTPETLSTPTAPTVDDTQNEPTVSTFTSLPSTPADAMQFEEYKDPEDIYERFKVSDAMNELAACSSLGSNIRNYYRYGTFKDCAVRYDHLKFCLSIKTKSSQVAQVMIQKRDAELAAKKAAAPNSEDVWTLRSHPPAEFVELSRQG</sequence>
<feature type="compositionally biased region" description="Low complexity" evidence="1">
    <location>
        <begin position="1"/>
        <end position="16"/>
    </location>
</feature>
<dbReference type="Proteomes" id="UP000696485">
    <property type="component" value="Unassembled WGS sequence"/>
</dbReference>
<evidence type="ECO:0000256" key="1">
    <source>
        <dbReference type="SAM" id="MobiDB-lite"/>
    </source>
</evidence>
<dbReference type="EMBL" id="JAAAUY010001033">
    <property type="protein sequence ID" value="KAF9324753.1"/>
    <property type="molecule type" value="Genomic_DNA"/>
</dbReference>
<feature type="region of interest" description="Disordered" evidence="1">
    <location>
        <begin position="1"/>
        <end position="75"/>
    </location>
</feature>
<evidence type="ECO:0000313" key="2">
    <source>
        <dbReference type="EMBL" id="KAF9324753.1"/>
    </source>
</evidence>
<organism evidence="2 3">
    <name type="scientific">Podila minutissima</name>
    <dbReference type="NCBI Taxonomy" id="64525"/>
    <lineage>
        <taxon>Eukaryota</taxon>
        <taxon>Fungi</taxon>
        <taxon>Fungi incertae sedis</taxon>
        <taxon>Mucoromycota</taxon>
        <taxon>Mortierellomycotina</taxon>
        <taxon>Mortierellomycetes</taxon>
        <taxon>Mortierellales</taxon>
        <taxon>Mortierellaceae</taxon>
        <taxon>Podila</taxon>
    </lineage>
</organism>
<dbReference type="InterPro" id="IPR021475">
    <property type="entry name" value="Pants/Emi1-like"/>
</dbReference>
<keyword evidence="3" id="KW-1185">Reference proteome</keyword>
<feature type="compositionally biased region" description="Low complexity" evidence="1">
    <location>
        <begin position="25"/>
        <end position="57"/>
    </location>
</feature>
<feature type="compositionally biased region" description="Polar residues" evidence="1">
    <location>
        <begin position="59"/>
        <end position="75"/>
    </location>
</feature>
<accession>A0A9P5SF73</accession>
<dbReference type="Pfam" id="PF11326">
    <property type="entry name" value="PANTS-like"/>
    <property type="match status" value="1"/>
</dbReference>
<evidence type="ECO:0000313" key="3">
    <source>
        <dbReference type="Proteomes" id="UP000696485"/>
    </source>
</evidence>
<dbReference type="PANTHER" id="PTHR28052">
    <property type="entry name" value="UPF0545 PROTEIN C22ORF39"/>
    <property type="match status" value="1"/>
</dbReference>